<protein>
    <submittedName>
        <fullName evidence="2">Uncharacterized protein</fullName>
    </submittedName>
</protein>
<keyword evidence="3" id="KW-1185">Reference proteome</keyword>
<proteinExistence type="predicted"/>
<feature type="compositionally biased region" description="Polar residues" evidence="1">
    <location>
        <begin position="119"/>
        <end position="135"/>
    </location>
</feature>
<organism evidence="2 3">
    <name type="scientific">Desmophyllum pertusum</name>
    <dbReference type="NCBI Taxonomy" id="174260"/>
    <lineage>
        <taxon>Eukaryota</taxon>
        <taxon>Metazoa</taxon>
        <taxon>Cnidaria</taxon>
        <taxon>Anthozoa</taxon>
        <taxon>Hexacorallia</taxon>
        <taxon>Scleractinia</taxon>
        <taxon>Caryophylliina</taxon>
        <taxon>Caryophylliidae</taxon>
        <taxon>Desmophyllum</taxon>
    </lineage>
</organism>
<name>A0A9X0A5X9_9CNID</name>
<dbReference type="OrthoDB" id="5989558at2759"/>
<feature type="region of interest" description="Disordered" evidence="1">
    <location>
        <begin position="107"/>
        <end position="225"/>
    </location>
</feature>
<feature type="region of interest" description="Disordered" evidence="1">
    <location>
        <begin position="444"/>
        <end position="478"/>
    </location>
</feature>
<gene>
    <name evidence="2" type="ORF">OS493_003468</name>
</gene>
<dbReference type="AlphaFoldDB" id="A0A9X0A5X9"/>
<dbReference type="EMBL" id="MU825397">
    <property type="protein sequence ID" value="KAJ7393805.1"/>
    <property type="molecule type" value="Genomic_DNA"/>
</dbReference>
<evidence type="ECO:0000313" key="3">
    <source>
        <dbReference type="Proteomes" id="UP001163046"/>
    </source>
</evidence>
<feature type="compositionally biased region" description="Acidic residues" evidence="1">
    <location>
        <begin position="192"/>
        <end position="207"/>
    </location>
</feature>
<feature type="region of interest" description="Disordered" evidence="1">
    <location>
        <begin position="495"/>
        <end position="525"/>
    </location>
</feature>
<feature type="compositionally biased region" description="Basic and acidic residues" evidence="1">
    <location>
        <begin position="444"/>
        <end position="462"/>
    </location>
</feature>
<evidence type="ECO:0000256" key="1">
    <source>
        <dbReference type="SAM" id="MobiDB-lite"/>
    </source>
</evidence>
<comment type="caution">
    <text evidence="2">The sequence shown here is derived from an EMBL/GenBank/DDBJ whole genome shotgun (WGS) entry which is preliminary data.</text>
</comment>
<reference evidence="2" key="1">
    <citation type="submission" date="2023-01" db="EMBL/GenBank/DDBJ databases">
        <title>Genome assembly of the deep-sea coral Lophelia pertusa.</title>
        <authorList>
            <person name="Herrera S."/>
            <person name="Cordes E."/>
        </authorList>
    </citation>
    <scope>NUCLEOTIDE SEQUENCE</scope>
    <source>
        <strain evidence="2">USNM1676648</strain>
        <tissue evidence="2">Polyp</tissue>
    </source>
</reference>
<dbReference type="Proteomes" id="UP001163046">
    <property type="component" value="Unassembled WGS sequence"/>
</dbReference>
<accession>A0A9X0A5X9</accession>
<evidence type="ECO:0000313" key="2">
    <source>
        <dbReference type="EMBL" id="KAJ7393805.1"/>
    </source>
</evidence>
<sequence>MKRTFVLLRSDDDLKVPKDSELRNLESTGRLKEVEFSNNATSQHIGDLLVNTFPNFLRNADLARLNVYKAIGHTSILTPAGGANIMCGDTLKVMFASRTRAYLQIETQDVSERRRDQDNTGASAQSSRGQDNVSTRSRESDGSQTGEESSDESSGENSSGGTKSSEEESDREDQRNEGIDGVDPSDAGSDGEGAEVIDDMQADTDSDSDLRRPIFASTPNSSDCSSQISLKEAYTFVSKLYDSVVTSGAVVVERGASARATEDPMSGPAHDLQLMVSLMREHQVAQLLAFLCLDSLEMRMQSHQDCKPLVIIRYRPTYETITVIRSVMQSEDCIEKLSACHVHVALMGSHFDDKACDKELHVIRTRRESAHCQICVVHPTMSSSRMVIGNILTGDEGEFLSELGHAIDEACQAAEALRDHRDLLENTRILKRKQEEAFRLSAIQDRRKSAFDNEKQTQETNKRPGTSNEQSTNDDNDETLLDSEEMRNKRLAALAALGGEVGHPKRTCTRQDSGEDEAESSGTAGKKSLFNTMCVTAFITSVT</sequence>